<reference evidence="2" key="1">
    <citation type="submission" date="2022-07" db="EMBL/GenBank/DDBJ databases">
        <title>Genome Sequence of Xylaria arbuscula.</title>
        <authorList>
            <person name="Buettner E."/>
        </authorList>
    </citation>
    <scope>NUCLEOTIDE SEQUENCE</scope>
    <source>
        <strain evidence="2">VT107</strain>
    </source>
</reference>
<keyword evidence="3" id="KW-1185">Reference proteome</keyword>
<organism evidence="2 3">
    <name type="scientific">Xylaria arbuscula</name>
    <dbReference type="NCBI Taxonomy" id="114810"/>
    <lineage>
        <taxon>Eukaryota</taxon>
        <taxon>Fungi</taxon>
        <taxon>Dikarya</taxon>
        <taxon>Ascomycota</taxon>
        <taxon>Pezizomycotina</taxon>
        <taxon>Sordariomycetes</taxon>
        <taxon>Xylariomycetidae</taxon>
        <taxon>Xylariales</taxon>
        <taxon>Xylariaceae</taxon>
        <taxon>Xylaria</taxon>
    </lineage>
</organism>
<feature type="compositionally biased region" description="Gly residues" evidence="1">
    <location>
        <begin position="1"/>
        <end position="15"/>
    </location>
</feature>
<comment type="caution">
    <text evidence="2">The sequence shown here is derived from an EMBL/GenBank/DDBJ whole genome shotgun (WGS) entry which is preliminary data.</text>
</comment>
<accession>A0A9W8NNF9</accession>
<evidence type="ECO:0000256" key="1">
    <source>
        <dbReference type="SAM" id="MobiDB-lite"/>
    </source>
</evidence>
<sequence length="309" mass="35523">MNQDDGGAGRGGAGRGRGRGRPGKPVSGPSRPRKHDRGYYQARGLRAEKTKYVAPSTTRQTRLSTGALEPQEYRFDPMAPEPKPSRNAYSSENDEQVPLSQYIEERGIQPDLEEPIDDVDEGRQEPSSRQPVSFQARDEDDSDLGLFEYLAGREVRGKSREIPETPRKRRLASRSPSRRPVKRRQATVFDLDYHNISDESEESSDPSPKQDREEDAYKDHNKESYEPRTLNPDEEFRAKLRDLEEAMSMLTLHDRREIPRRRSRGLFDNIHPGFRDREMASMRYTVSRGGRVVIRKHLRDAIRCCHSCA</sequence>
<feature type="region of interest" description="Disordered" evidence="1">
    <location>
        <begin position="1"/>
        <end position="235"/>
    </location>
</feature>
<feature type="compositionally biased region" description="Basic and acidic residues" evidence="1">
    <location>
        <begin position="151"/>
        <end position="166"/>
    </location>
</feature>
<feature type="compositionally biased region" description="Polar residues" evidence="1">
    <location>
        <begin position="55"/>
        <end position="64"/>
    </location>
</feature>
<dbReference type="EMBL" id="JANPWZ010000005">
    <property type="protein sequence ID" value="KAJ3580443.1"/>
    <property type="molecule type" value="Genomic_DNA"/>
</dbReference>
<feature type="compositionally biased region" description="Acidic residues" evidence="1">
    <location>
        <begin position="111"/>
        <end position="120"/>
    </location>
</feature>
<dbReference type="Proteomes" id="UP001148614">
    <property type="component" value="Unassembled WGS sequence"/>
</dbReference>
<name>A0A9W8NNF9_9PEZI</name>
<evidence type="ECO:0000313" key="2">
    <source>
        <dbReference type="EMBL" id="KAJ3580443.1"/>
    </source>
</evidence>
<feature type="compositionally biased region" description="Basic residues" evidence="1">
    <location>
        <begin position="167"/>
        <end position="185"/>
    </location>
</feature>
<feature type="compositionally biased region" description="Basic and acidic residues" evidence="1">
    <location>
        <begin position="208"/>
        <end position="226"/>
    </location>
</feature>
<protein>
    <submittedName>
        <fullName evidence="2">Uncharacterized protein</fullName>
    </submittedName>
</protein>
<proteinExistence type="predicted"/>
<gene>
    <name evidence="2" type="ORF">NPX13_g101</name>
</gene>
<dbReference type="AlphaFoldDB" id="A0A9W8NNF9"/>
<evidence type="ECO:0000313" key="3">
    <source>
        <dbReference type="Proteomes" id="UP001148614"/>
    </source>
</evidence>